<dbReference type="EMBL" id="QKZT01000023">
    <property type="protein sequence ID" value="PZX47691.1"/>
    <property type="molecule type" value="Genomic_DNA"/>
</dbReference>
<dbReference type="PANTHER" id="PTHR12526">
    <property type="entry name" value="GLYCOSYLTRANSFERASE"/>
    <property type="match status" value="1"/>
</dbReference>
<feature type="domain" description="Glycosyltransferase subfamily 4-like N-terminal" evidence="2">
    <location>
        <begin position="28"/>
        <end position="169"/>
    </location>
</feature>
<sequence>MPQKIVFFHLLNNFTGSPQILSSVISTAQKNGIEVKLYTSTTEGFLSGFERKSNFYSRSEHRILTLFSFFFSQFLLAIKLLFENRQDEKIFYVNTILPFGAILMGKLMGKRIITHVHENEISPRLLSNFLFWIVKSFSSEVIVVSDYLAANLRSKGISSQVIYNCVSEDFALKSSSKNQASSNFEVLMLASLRPYKGVAEFVSLAKRLPALSFTLVLSDESKEVGKFELTESLPSNLQIFPVQRDVHPFFEKASLILNLTHPDECIETFGMTILEGMYYSLPAIVPTQGGVTELVEDGVNGYQIDYQDLDQMATEILKMANDKAHWINLSQGAELKKAQYSRDNFDTRISNLLKS</sequence>
<evidence type="ECO:0000313" key="4">
    <source>
        <dbReference type="Proteomes" id="UP000248882"/>
    </source>
</evidence>
<protein>
    <submittedName>
        <fullName evidence="3">Glycosyltransferase involved in cell wall biosynthesis</fullName>
    </submittedName>
</protein>
<dbReference type="AlphaFoldDB" id="A0A2W7QHX7"/>
<dbReference type="PANTHER" id="PTHR12526:SF637">
    <property type="entry name" value="GLYCOSYLTRANSFERASE EPSF-RELATED"/>
    <property type="match status" value="1"/>
</dbReference>
<accession>A0A2W7QHX7</accession>
<dbReference type="GO" id="GO:0016757">
    <property type="term" value="F:glycosyltransferase activity"/>
    <property type="evidence" value="ECO:0007669"/>
    <property type="project" value="InterPro"/>
</dbReference>
<evidence type="ECO:0000259" key="2">
    <source>
        <dbReference type="Pfam" id="PF13439"/>
    </source>
</evidence>
<comment type="caution">
    <text evidence="3">The sequence shown here is derived from an EMBL/GenBank/DDBJ whole genome shotgun (WGS) entry which is preliminary data.</text>
</comment>
<dbReference type="RefSeq" id="WP_111322547.1">
    <property type="nucleotide sequence ID" value="NZ_QKZT01000023.1"/>
</dbReference>
<keyword evidence="4" id="KW-1185">Reference proteome</keyword>
<feature type="domain" description="Glycosyl transferase family 1" evidence="1">
    <location>
        <begin position="178"/>
        <end position="325"/>
    </location>
</feature>
<proteinExistence type="predicted"/>
<name>A0A2W7QHX7_9BACT</name>
<evidence type="ECO:0000313" key="3">
    <source>
        <dbReference type="EMBL" id="PZX47691.1"/>
    </source>
</evidence>
<dbReference type="OrthoDB" id="7560678at2"/>
<keyword evidence="3" id="KW-0808">Transferase</keyword>
<gene>
    <name evidence="3" type="ORF">LV85_03881</name>
</gene>
<dbReference type="InterPro" id="IPR028098">
    <property type="entry name" value="Glyco_trans_4-like_N"/>
</dbReference>
<dbReference type="SUPFAM" id="SSF53756">
    <property type="entry name" value="UDP-Glycosyltransferase/glycogen phosphorylase"/>
    <property type="match status" value="1"/>
</dbReference>
<dbReference type="Pfam" id="PF00534">
    <property type="entry name" value="Glycos_transf_1"/>
    <property type="match status" value="1"/>
</dbReference>
<dbReference type="Proteomes" id="UP000248882">
    <property type="component" value="Unassembled WGS sequence"/>
</dbReference>
<dbReference type="Gene3D" id="3.40.50.2000">
    <property type="entry name" value="Glycogen Phosphorylase B"/>
    <property type="match status" value="2"/>
</dbReference>
<organism evidence="3 4">
    <name type="scientific">Algoriphagus chordae</name>
    <dbReference type="NCBI Taxonomy" id="237019"/>
    <lineage>
        <taxon>Bacteria</taxon>
        <taxon>Pseudomonadati</taxon>
        <taxon>Bacteroidota</taxon>
        <taxon>Cytophagia</taxon>
        <taxon>Cytophagales</taxon>
        <taxon>Cyclobacteriaceae</taxon>
        <taxon>Algoriphagus</taxon>
    </lineage>
</organism>
<dbReference type="InterPro" id="IPR001296">
    <property type="entry name" value="Glyco_trans_1"/>
</dbReference>
<evidence type="ECO:0000259" key="1">
    <source>
        <dbReference type="Pfam" id="PF00534"/>
    </source>
</evidence>
<dbReference type="Pfam" id="PF13439">
    <property type="entry name" value="Glyco_transf_4"/>
    <property type="match status" value="1"/>
</dbReference>
<reference evidence="3 4" key="1">
    <citation type="submission" date="2018-06" db="EMBL/GenBank/DDBJ databases">
        <title>Genomic Encyclopedia of Archaeal and Bacterial Type Strains, Phase II (KMG-II): from individual species to whole genera.</title>
        <authorList>
            <person name="Goeker M."/>
        </authorList>
    </citation>
    <scope>NUCLEOTIDE SEQUENCE [LARGE SCALE GENOMIC DNA]</scope>
    <source>
        <strain evidence="3 4">DSM 19830</strain>
    </source>
</reference>
<dbReference type="CDD" id="cd03801">
    <property type="entry name" value="GT4_PimA-like"/>
    <property type="match status" value="1"/>
</dbReference>